<comment type="caution">
    <text evidence="1">The sequence shown here is derived from an EMBL/GenBank/DDBJ whole genome shotgun (WGS) entry which is preliminary data.</text>
</comment>
<proteinExistence type="predicted"/>
<evidence type="ECO:0000313" key="2">
    <source>
        <dbReference type="Proteomes" id="UP001345219"/>
    </source>
</evidence>
<dbReference type="AlphaFoldDB" id="A0AAN7QRA4"/>
<accession>A0AAN7QRA4</accession>
<evidence type="ECO:0000313" key="1">
    <source>
        <dbReference type="EMBL" id="KAK4773058.1"/>
    </source>
</evidence>
<protein>
    <submittedName>
        <fullName evidence="1">Uncharacterized protein</fullName>
    </submittedName>
</protein>
<keyword evidence="2" id="KW-1185">Reference proteome</keyword>
<dbReference type="EMBL" id="JAXIOK010000004">
    <property type="protein sequence ID" value="KAK4773058.1"/>
    <property type="molecule type" value="Genomic_DNA"/>
</dbReference>
<name>A0AAN7QRA4_9MYRT</name>
<dbReference type="Proteomes" id="UP001345219">
    <property type="component" value="Chromosome 22"/>
</dbReference>
<sequence>MVKVNYHGSSLASDQHTRIGFIARDSSLGSGITEPTFIQVHYGSKYGFAAISSWRKEESRTTSRFLPVKLNRTMATDRDNDLQSFHPQ</sequence>
<organism evidence="1 2">
    <name type="scientific">Trapa incisa</name>
    <dbReference type="NCBI Taxonomy" id="236973"/>
    <lineage>
        <taxon>Eukaryota</taxon>
        <taxon>Viridiplantae</taxon>
        <taxon>Streptophyta</taxon>
        <taxon>Embryophyta</taxon>
        <taxon>Tracheophyta</taxon>
        <taxon>Spermatophyta</taxon>
        <taxon>Magnoliopsida</taxon>
        <taxon>eudicotyledons</taxon>
        <taxon>Gunneridae</taxon>
        <taxon>Pentapetalae</taxon>
        <taxon>rosids</taxon>
        <taxon>malvids</taxon>
        <taxon>Myrtales</taxon>
        <taxon>Lythraceae</taxon>
        <taxon>Trapa</taxon>
    </lineage>
</organism>
<reference evidence="1 2" key="1">
    <citation type="journal article" date="2023" name="Hortic Res">
        <title>Pangenome of water caltrop reveals structural variations and asymmetric subgenome divergence after allopolyploidization.</title>
        <authorList>
            <person name="Zhang X."/>
            <person name="Chen Y."/>
            <person name="Wang L."/>
            <person name="Yuan Y."/>
            <person name="Fang M."/>
            <person name="Shi L."/>
            <person name="Lu R."/>
            <person name="Comes H.P."/>
            <person name="Ma Y."/>
            <person name="Chen Y."/>
            <person name="Huang G."/>
            <person name="Zhou Y."/>
            <person name="Zheng Z."/>
            <person name="Qiu Y."/>
        </authorList>
    </citation>
    <scope>NUCLEOTIDE SEQUENCE [LARGE SCALE GENOMIC DNA]</scope>
    <source>
        <tissue evidence="1">Roots</tissue>
    </source>
</reference>
<gene>
    <name evidence="1" type="ORF">SAY87_028077</name>
</gene>